<dbReference type="Proteomes" id="UP000293347">
    <property type="component" value="Unassembled WGS sequence"/>
</dbReference>
<keyword evidence="2" id="KW-0732">Signal</keyword>
<keyword evidence="5" id="KW-1185">Reference proteome</keyword>
<evidence type="ECO:0000256" key="1">
    <source>
        <dbReference type="PIRSR" id="PIRSR639069-1"/>
    </source>
</evidence>
<evidence type="ECO:0000313" key="4">
    <source>
        <dbReference type="EMBL" id="TCC96425.1"/>
    </source>
</evidence>
<sequence length="438" mass="48885">MQQTFKTNVYSISRLLLILFIIFTASSAFCNGDDLSIVFKADHKDWIYKTGEKPIFTVAVFNNGKEVNNLKLKYTIGQEKMQLLKSDSATLTTNTFVLPSYTMHTPGFLRYTVIAEVNGAKVKGLITAAFSPESINPTIQLPQDFNQFWQNARQSLSRIPMDVRKELLTAYSTDKVDVYQVSFQNINQSRIYGILSVPKKEGKYPAALKVPGAGVRGYRGDVSLASEGVITLEIGIHGVPVIQDPEIYKNLGSGALNGYPSINLDNRDNYYYKRVYLGCIRALDFLVAHHAYDGKNLAVYGGSQGGALSIVTAALDQRVKYLAVNYPALCDVTGYLHNRAGGWPHLFAGNNMANNNKPDKLLTCQYYDVVNFAKQLRVPGFYSWGFNDETCPPTSMYAAYNSISSPKELAIYKETGHNTVPEQRDKMTSWILSMLKQQ</sequence>
<protein>
    <submittedName>
        <fullName evidence="4">Acetylxylan esterase</fullName>
    </submittedName>
</protein>
<evidence type="ECO:0000313" key="5">
    <source>
        <dbReference type="Proteomes" id="UP000293347"/>
    </source>
</evidence>
<feature type="chain" id="PRO_5020385120" evidence="2">
    <location>
        <begin position="31"/>
        <end position="438"/>
    </location>
</feature>
<feature type="active site" description="Charge relay system" evidence="1">
    <location>
        <position position="388"/>
    </location>
</feature>
<reference evidence="4 5" key="1">
    <citation type="submission" date="2019-02" db="EMBL/GenBank/DDBJ databases">
        <title>Pedobacter sp. RP-1-14 sp. nov., isolated from Arctic soil.</title>
        <authorList>
            <person name="Dahal R.H."/>
        </authorList>
    </citation>
    <scope>NUCLEOTIDE SEQUENCE [LARGE SCALE GENOMIC DNA]</scope>
    <source>
        <strain evidence="4 5">RP-1-14</strain>
    </source>
</reference>
<dbReference type="PANTHER" id="PTHR40111:SF1">
    <property type="entry name" value="CEPHALOSPORIN-C DEACETYLASE"/>
    <property type="match status" value="1"/>
</dbReference>
<feature type="active site" description="Charge relay system" evidence="1">
    <location>
        <position position="417"/>
    </location>
</feature>
<dbReference type="EMBL" id="SJSL01000012">
    <property type="protein sequence ID" value="TCC96425.1"/>
    <property type="molecule type" value="Genomic_DNA"/>
</dbReference>
<accession>A0A4R0N8S8</accession>
<dbReference type="AlphaFoldDB" id="A0A4R0N8S8"/>
<dbReference type="Pfam" id="PF05448">
    <property type="entry name" value="AXE1"/>
    <property type="match status" value="1"/>
</dbReference>
<dbReference type="SUPFAM" id="SSF53474">
    <property type="entry name" value="alpha/beta-Hydrolases"/>
    <property type="match status" value="1"/>
</dbReference>
<feature type="signal peptide" evidence="2">
    <location>
        <begin position="1"/>
        <end position="30"/>
    </location>
</feature>
<name>A0A4R0N8S8_9SPHI</name>
<dbReference type="InterPro" id="IPR029058">
    <property type="entry name" value="AB_hydrolase_fold"/>
</dbReference>
<dbReference type="RefSeq" id="WP_131598172.1">
    <property type="nucleotide sequence ID" value="NZ_SJSL01000012.1"/>
</dbReference>
<evidence type="ECO:0000259" key="3">
    <source>
        <dbReference type="Pfam" id="PF05448"/>
    </source>
</evidence>
<proteinExistence type="predicted"/>
<dbReference type="GO" id="GO:0005976">
    <property type="term" value="P:polysaccharide metabolic process"/>
    <property type="evidence" value="ECO:0007669"/>
    <property type="project" value="TreeGrafter"/>
</dbReference>
<dbReference type="InterPro" id="IPR039069">
    <property type="entry name" value="CE7"/>
</dbReference>
<comment type="caution">
    <text evidence="4">The sequence shown here is derived from an EMBL/GenBank/DDBJ whole genome shotgun (WGS) entry which is preliminary data.</text>
</comment>
<dbReference type="OrthoDB" id="3668964at2"/>
<dbReference type="GO" id="GO:0052689">
    <property type="term" value="F:carboxylic ester hydrolase activity"/>
    <property type="evidence" value="ECO:0007669"/>
    <property type="project" value="TreeGrafter"/>
</dbReference>
<dbReference type="Gene3D" id="3.40.50.1820">
    <property type="entry name" value="alpha/beta hydrolase"/>
    <property type="match status" value="1"/>
</dbReference>
<feature type="domain" description="Acetyl xylan esterase" evidence="3">
    <location>
        <begin position="139"/>
        <end position="431"/>
    </location>
</feature>
<feature type="active site" description="Nucleophile" evidence="1">
    <location>
        <position position="303"/>
    </location>
</feature>
<evidence type="ECO:0000256" key="2">
    <source>
        <dbReference type="SAM" id="SignalP"/>
    </source>
</evidence>
<gene>
    <name evidence="4" type="ORF">EZ437_21375</name>
</gene>
<dbReference type="PANTHER" id="PTHR40111">
    <property type="entry name" value="CEPHALOSPORIN-C DEACETYLASE"/>
    <property type="match status" value="1"/>
</dbReference>
<dbReference type="InterPro" id="IPR008391">
    <property type="entry name" value="AXE1_dom"/>
</dbReference>
<organism evidence="4 5">
    <name type="scientific">Pedobacter psychroterrae</name>
    <dbReference type="NCBI Taxonomy" id="2530453"/>
    <lineage>
        <taxon>Bacteria</taxon>
        <taxon>Pseudomonadati</taxon>
        <taxon>Bacteroidota</taxon>
        <taxon>Sphingobacteriia</taxon>
        <taxon>Sphingobacteriales</taxon>
        <taxon>Sphingobacteriaceae</taxon>
        <taxon>Pedobacter</taxon>
    </lineage>
</organism>